<keyword evidence="6 7" id="KW-0472">Membrane</keyword>
<dbReference type="Proteomes" id="UP000037146">
    <property type="component" value="Unassembled WGS sequence"/>
</dbReference>
<dbReference type="AlphaFoldDB" id="A0A0K9GWK0"/>
<keyword evidence="5 7" id="KW-1133">Transmembrane helix</keyword>
<dbReference type="EMBL" id="LFZW01000001">
    <property type="protein sequence ID" value="KMY50998.1"/>
    <property type="molecule type" value="Genomic_DNA"/>
</dbReference>
<feature type="transmembrane region" description="Helical" evidence="7">
    <location>
        <begin position="163"/>
        <end position="185"/>
    </location>
</feature>
<name>A0A0K9GWK0_9BACI</name>
<keyword evidence="10" id="KW-1185">Reference proteome</keyword>
<dbReference type="SUPFAM" id="SSF161098">
    <property type="entry name" value="MetI-like"/>
    <property type="match status" value="1"/>
</dbReference>
<evidence type="ECO:0000256" key="1">
    <source>
        <dbReference type="ARBA" id="ARBA00004651"/>
    </source>
</evidence>
<reference evidence="10" key="1">
    <citation type="submission" date="2015-07" db="EMBL/GenBank/DDBJ databases">
        <title>Genome sequencing project for genomic taxonomy and phylogenomics of Bacillus-like bacteria.</title>
        <authorList>
            <person name="Liu B."/>
            <person name="Wang J."/>
            <person name="Zhu Y."/>
            <person name="Liu G."/>
            <person name="Chen Q."/>
            <person name="Chen Z."/>
            <person name="Lan J."/>
            <person name="Che J."/>
            <person name="Ge C."/>
            <person name="Shi H."/>
            <person name="Pan Z."/>
            <person name="Liu X."/>
        </authorList>
    </citation>
    <scope>NUCLEOTIDE SEQUENCE [LARGE SCALE GENOMIC DNA]</scope>
    <source>
        <strain evidence="10">FJAT-27997</strain>
    </source>
</reference>
<organism evidence="9 10">
    <name type="scientific">Peribacillus loiseleuriae</name>
    <dbReference type="NCBI Taxonomy" id="1679170"/>
    <lineage>
        <taxon>Bacteria</taxon>
        <taxon>Bacillati</taxon>
        <taxon>Bacillota</taxon>
        <taxon>Bacilli</taxon>
        <taxon>Bacillales</taxon>
        <taxon>Bacillaceae</taxon>
        <taxon>Peribacillus</taxon>
    </lineage>
</organism>
<keyword evidence="2 7" id="KW-0813">Transport</keyword>
<dbReference type="PATRIC" id="fig|1679170.3.peg.3833"/>
<feature type="transmembrane region" description="Helical" evidence="7">
    <location>
        <begin position="77"/>
        <end position="98"/>
    </location>
</feature>
<dbReference type="CDD" id="cd06261">
    <property type="entry name" value="TM_PBP2"/>
    <property type="match status" value="1"/>
</dbReference>
<comment type="similarity">
    <text evidence="7">Belongs to the binding-protein-dependent transport system permease family.</text>
</comment>
<evidence type="ECO:0000259" key="8">
    <source>
        <dbReference type="PROSITE" id="PS50928"/>
    </source>
</evidence>
<sequence length="299" mass="33815">MDNKNVANQLTEYFKKISFILPALILLLLLTAYPLYQVILMSFYDYTDKSNPVFSGLTNYMDFIVDPLFWNALKNTLIFTIVSVVMGLVIGLTFALLLNQPINTKFRAVFRALLMFPWLTSTTVIAAIFMLMLNPFGLVNKILGGLGFMELSQMAWLGNEKTALMGVIIANIWRGFPFMMLMLLAGLQTISHDLYEAAEIDGAGFFTKLVYITIPQLKNIIMTLVVLEFIWNFRAFDLVFLMTGGGPMDSTEILSTYIYQSAFRTLDFGYASATSLFMLFVMLIISLFYIKSSISKEGE</sequence>
<evidence type="ECO:0000256" key="4">
    <source>
        <dbReference type="ARBA" id="ARBA00022692"/>
    </source>
</evidence>
<protein>
    <recommendedName>
        <fullName evidence="8">ABC transmembrane type-1 domain-containing protein</fullName>
    </recommendedName>
</protein>
<dbReference type="PANTHER" id="PTHR43005:SF1">
    <property type="entry name" value="SPERMIDINE_PUTRESCINE TRANSPORT SYSTEM PERMEASE PROTEIN"/>
    <property type="match status" value="1"/>
</dbReference>
<dbReference type="GO" id="GO:0005886">
    <property type="term" value="C:plasma membrane"/>
    <property type="evidence" value="ECO:0007669"/>
    <property type="project" value="UniProtKB-SubCell"/>
</dbReference>
<dbReference type="InterPro" id="IPR000515">
    <property type="entry name" value="MetI-like"/>
</dbReference>
<gene>
    <name evidence="9" type="ORF">AC625_16885</name>
</gene>
<feature type="transmembrane region" description="Helical" evidence="7">
    <location>
        <begin position="110"/>
        <end position="133"/>
    </location>
</feature>
<dbReference type="PANTHER" id="PTHR43005">
    <property type="entry name" value="BLR7065 PROTEIN"/>
    <property type="match status" value="1"/>
</dbReference>
<evidence type="ECO:0000256" key="6">
    <source>
        <dbReference type="ARBA" id="ARBA00023136"/>
    </source>
</evidence>
<dbReference type="STRING" id="1679170.AC625_16885"/>
<feature type="transmembrane region" description="Helical" evidence="7">
    <location>
        <begin position="20"/>
        <end position="44"/>
    </location>
</feature>
<evidence type="ECO:0000313" key="10">
    <source>
        <dbReference type="Proteomes" id="UP000037146"/>
    </source>
</evidence>
<keyword evidence="4 7" id="KW-0812">Transmembrane</keyword>
<dbReference type="Gene3D" id="1.10.3720.10">
    <property type="entry name" value="MetI-like"/>
    <property type="match status" value="1"/>
</dbReference>
<comment type="subcellular location">
    <subcellularLocation>
        <location evidence="1 7">Cell membrane</location>
        <topology evidence="1 7">Multi-pass membrane protein</topology>
    </subcellularLocation>
</comment>
<keyword evidence="3" id="KW-1003">Cell membrane</keyword>
<accession>A0A0K9GWK0</accession>
<evidence type="ECO:0000313" key="9">
    <source>
        <dbReference type="EMBL" id="KMY50998.1"/>
    </source>
</evidence>
<dbReference type="RefSeq" id="WP_049682348.1">
    <property type="nucleotide sequence ID" value="NZ_JBIVOD010000001.1"/>
</dbReference>
<evidence type="ECO:0000256" key="2">
    <source>
        <dbReference type="ARBA" id="ARBA00022448"/>
    </source>
</evidence>
<dbReference type="OrthoDB" id="5174895at2"/>
<evidence type="ECO:0000256" key="7">
    <source>
        <dbReference type="RuleBase" id="RU363032"/>
    </source>
</evidence>
<comment type="caution">
    <text evidence="9">The sequence shown here is derived from an EMBL/GenBank/DDBJ whole genome shotgun (WGS) entry which is preliminary data.</text>
</comment>
<evidence type="ECO:0000256" key="5">
    <source>
        <dbReference type="ARBA" id="ARBA00022989"/>
    </source>
</evidence>
<dbReference type="Pfam" id="PF00528">
    <property type="entry name" value="BPD_transp_1"/>
    <property type="match status" value="1"/>
</dbReference>
<feature type="domain" description="ABC transmembrane type-1" evidence="8">
    <location>
        <begin position="73"/>
        <end position="289"/>
    </location>
</feature>
<feature type="transmembrane region" description="Helical" evidence="7">
    <location>
        <begin position="220"/>
        <end position="242"/>
    </location>
</feature>
<feature type="transmembrane region" description="Helical" evidence="7">
    <location>
        <begin position="268"/>
        <end position="290"/>
    </location>
</feature>
<dbReference type="PROSITE" id="PS50928">
    <property type="entry name" value="ABC_TM1"/>
    <property type="match status" value="1"/>
</dbReference>
<dbReference type="InterPro" id="IPR035906">
    <property type="entry name" value="MetI-like_sf"/>
</dbReference>
<proteinExistence type="inferred from homology"/>
<dbReference type="GO" id="GO:0055085">
    <property type="term" value="P:transmembrane transport"/>
    <property type="evidence" value="ECO:0007669"/>
    <property type="project" value="InterPro"/>
</dbReference>
<evidence type="ECO:0000256" key="3">
    <source>
        <dbReference type="ARBA" id="ARBA00022475"/>
    </source>
</evidence>